<feature type="non-terminal residue" evidence="1">
    <location>
        <position position="1"/>
    </location>
</feature>
<name>A0A3G5ACB1_9VIRU</name>
<sequence length="61" mass="7044">QIELSEFTGIFSQNSKQSAMFDFVVNECTKSADKAKNYDILKIFSGELIYKKSAYLNLRRN</sequence>
<proteinExistence type="predicted"/>
<reference evidence="1" key="1">
    <citation type="submission" date="2018-10" db="EMBL/GenBank/DDBJ databases">
        <title>Hidden diversity of soil giant viruses.</title>
        <authorList>
            <person name="Schulz F."/>
            <person name="Alteio L."/>
            <person name="Goudeau D."/>
            <person name="Ryan E.M."/>
            <person name="Malmstrom R.R."/>
            <person name="Blanchard J."/>
            <person name="Woyke T."/>
        </authorList>
    </citation>
    <scope>NUCLEOTIDE SEQUENCE</scope>
    <source>
        <strain evidence="1">HYV1</strain>
    </source>
</reference>
<gene>
    <name evidence="1" type="ORF">Hyperionvirus40_1</name>
</gene>
<accession>A0A3G5ACB1</accession>
<dbReference type="EMBL" id="MK072422">
    <property type="protein sequence ID" value="AYV84797.1"/>
    <property type="molecule type" value="Genomic_DNA"/>
</dbReference>
<evidence type="ECO:0000313" key="1">
    <source>
        <dbReference type="EMBL" id="AYV84797.1"/>
    </source>
</evidence>
<organism evidence="1">
    <name type="scientific">Hyperionvirus sp</name>
    <dbReference type="NCBI Taxonomy" id="2487770"/>
    <lineage>
        <taxon>Viruses</taxon>
        <taxon>Varidnaviria</taxon>
        <taxon>Bamfordvirae</taxon>
        <taxon>Nucleocytoviricota</taxon>
        <taxon>Megaviricetes</taxon>
        <taxon>Imitervirales</taxon>
        <taxon>Mimiviridae</taxon>
        <taxon>Klosneuvirinae</taxon>
    </lineage>
</organism>
<protein>
    <submittedName>
        <fullName evidence="1">Uncharacterized protein</fullName>
    </submittedName>
</protein>